<feature type="active site" description="For sulfotransferase activity" evidence="3">
    <location>
        <position position="119"/>
    </location>
</feature>
<evidence type="ECO:0000256" key="3">
    <source>
        <dbReference type="PIRSR" id="PIRSR637359-1"/>
    </source>
</evidence>
<dbReference type="GeneID" id="5893440"/>
<keyword evidence="8" id="KW-1185">Reference proteome</keyword>
<dbReference type="PANTHER" id="PTHR10605:SF56">
    <property type="entry name" value="BIFUNCTIONAL HEPARAN SULFATE N-DEACETYLASE_N-SULFOTRANSFERASE"/>
    <property type="match status" value="1"/>
</dbReference>
<dbReference type="InterPro" id="IPR037359">
    <property type="entry name" value="NST/OST"/>
</dbReference>
<evidence type="ECO:0000256" key="4">
    <source>
        <dbReference type="PIRSR" id="PIRSR637359-2"/>
    </source>
</evidence>
<evidence type="ECO:0000313" key="8">
    <source>
        <dbReference type="Proteomes" id="UP000001357"/>
    </source>
</evidence>
<evidence type="ECO:0000313" key="7">
    <source>
        <dbReference type="EMBL" id="EDQ86989.1"/>
    </source>
</evidence>
<accession>A9V605</accession>
<dbReference type="Pfam" id="PF00685">
    <property type="entry name" value="Sulfotransfer_1"/>
    <property type="match status" value="1"/>
</dbReference>
<feature type="chain" id="PRO_5002744697" description="Sulfotransferase domain-containing protein" evidence="5">
    <location>
        <begin position="30"/>
        <end position="434"/>
    </location>
</feature>
<keyword evidence="2" id="KW-0325">Glycoprotein</keyword>
<evidence type="ECO:0000256" key="1">
    <source>
        <dbReference type="ARBA" id="ARBA00022679"/>
    </source>
</evidence>
<dbReference type="PANTHER" id="PTHR10605">
    <property type="entry name" value="HEPARAN SULFATE SULFOTRANSFERASE"/>
    <property type="match status" value="1"/>
</dbReference>
<dbReference type="KEGG" id="mbr:MONBRDRAFT_38159"/>
<keyword evidence="1" id="KW-0808">Transferase</keyword>
<dbReference type="RefSeq" id="XP_001748228.1">
    <property type="nucleotide sequence ID" value="XM_001748176.1"/>
</dbReference>
<dbReference type="EMBL" id="CH991562">
    <property type="protein sequence ID" value="EDQ86989.1"/>
    <property type="molecule type" value="Genomic_DNA"/>
</dbReference>
<dbReference type="Gene3D" id="3.40.50.300">
    <property type="entry name" value="P-loop containing nucleotide triphosphate hydrolases"/>
    <property type="match status" value="1"/>
</dbReference>
<sequence length="434" mass="49192">MQAMSFTRQRGCSLPILLLSSLLFLTARSQCPHPQPIDQVADWFKSEVLPISNSAAFNAQTLIKHTRNASSIRLSLRPVITLTDDTRAEHMDAGICITHSSLADGVACLPSLIIMGVMKGGTGELGSWLTMHPYLKRFNRHTMEGVCENPEAQFFNKINQRGFESGWRKYALLGFEMDSFANVSHVYTFEKTPDIISMDAARVARMHSLLPSVRLIASLRDPAARAYSHFQHNCREGRILVGNPGTKFADRVIVNERRDPRTVQRVNDFLKAIGATREDFSKPTGSCTSKQFETALLTRLDGTRGTRISHNESMAFAILERGFYAEQLDVITQYYPRDQIHLNLYEAMSKDMVSHINDIQTWLGLPFFDYSPLTRINARGYTSLQAVKSKTDSKPYESLGDDVYQLLVEMYLPSMRDLARYVDKSLLRKHWPIN</sequence>
<dbReference type="FunFam" id="3.40.50.300:FF:003476">
    <property type="entry name" value="Predicted protein"/>
    <property type="match status" value="1"/>
</dbReference>
<proteinExistence type="predicted"/>
<gene>
    <name evidence="7" type="ORF">MONBRDRAFT_38159</name>
</gene>
<reference evidence="7 8" key="1">
    <citation type="journal article" date="2008" name="Nature">
        <title>The genome of the choanoflagellate Monosiga brevicollis and the origin of metazoans.</title>
        <authorList>
            <consortium name="JGI Sequencing"/>
            <person name="King N."/>
            <person name="Westbrook M.J."/>
            <person name="Young S.L."/>
            <person name="Kuo A."/>
            <person name="Abedin M."/>
            <person name="Chapman J."/>
            <person name="Fairclough S."/>
            <person name="Hellsten U."/>
            <person name="Isogai Y."/>
            <person name="Letunic I."/>
            <person name="Marr M."/>
            <person name="Pincus D."/>
            <person name="Putnam N."/>
            <person name="Rokas A."/>
            <person name="Wright K.J."/>
            <person name="Zuzow R."/>
            <person name="Dirks W."/>
            <person name="Good M."/>
            <person name="Goodstein D."/>
            <person name="Lemons D."/>
            <person name="Li W."/>
            <person name="Lyons J.B."/>
            <person name="Morris A."/>
            <person name="Nichols S."/>
            <person name="Richter D.J."/>
            <person name="Salamov A."/>
            <person name="Bork P."/>
            <person name="Lim W.A."/>
            <person name="Manning G."/>
            <person name="Miller W.T."/>
            <person name="McGinnis W."/>
            <person name="Shapiro H."/>
            <person name="Tjian R."/>
            <person name="Grigoriev I.V."/>
            <person name="Rokhsar D."/>
        </authorList>
    </citation>
    <scope>NUCLEOTIDE SEQUENCE [LARGE SCALE GENOMIC DNA]</scope>
    <source>
        <strain evidence="8">MX1 / ATCC 50154</strain>
    </source>
</reference>
<dbReference type="AlphaFoldDB" id="A9V605"/>
<evidence type="ECO:0000256" key="5">
    <source>
        <dbReference type="SAM" id="SignalP"/>
    </source>
</evidence>
<dbReference type="Proteomes" id="UP000001357">
    <property type="component" value="Unassembled WGS sequence"/>
</dbReference>
<feature type="domain" description="Sulfotransferase" evidence="6">
    <location>
        <begin position="111"/>
        <end position="390"/>
    </location>
</feature>
<organism evidence="7 8">
    <name type="scientific">Monosiga brevicollis</name>
    <name type="common">Choanoflagellate</name>
    <dbReference type="NCBI Taxonomy" id="81824"/>
    <lineage>
        <taxon>Eukaryota</taxon>
        <taxon>Choanoflagellata</taxon>
        <taxon>Craspedida</taxon>
        <taxon>Salpingoecidae</taxon>
        <taxon>Monosiga</taxon>
    </lineage>
</organism>
<dbReference type="GO" id="GO:0008146">
    <property type="term" value="F:sulfotransferase activity"/>
    <property type="evidence" value="ECO:0007669"/>
    <property type="project" value="InterPro"/>
</dbReference>
<dbReference type="SUPFAM" id="SSF52540">
    <property type="entry name" value="P-loop containing nucleoside triphosphate hydrolases"/>
    <property type="match status" value="1"/>
</dbReference>
<dbReference type="eggNOG" id="KOG3703">
    <property type="taxonomic scope" value="Eukaryota"/>
</dbReference>
<feature type="signal peptide" evidence="5">
    <location>
        <begin position="1"/>
        <end position="29"/>
    </location>
</feature>
<dbReference type="InterPro" id="IPR000863">
    <property type="entry name" value="Sulfotransferase_dom"/>
</dbReference>
<name>A9V605_MONBE</name>
<dbReference type="InterPro" id="IPR027417">
    <property type="entry name" value="P-loop_NTPase"/>
</dbReference>
<evidence type="ECO:0000259" key="6">
    <source>
        <dbReference type="Pfam" id="PF00685"/>
    </source>
</evidence>
<keyword evidence="5" id="KW-0732">Signal</keyword>
<feature type="binding site" evidence="4">
    <location>
        <position position="228"/>
    </location>
    <ligand>
        <name>3'-phosphoadenylyl sulfate</name>
        <dbReference type="ChEBI" id="CHEBI:58339"/>
    </ligand>
</feature>
<dbReference type="InParanoid" id="A9V605"/>
<dbReference type="OMA" id="GHPTFGM"/>
<feature type="binding site" evidence="4">
    <location>
        <position position="220"/>
    </location>
    <ligand>
        <name>3'-phosphoadenylyl sulfate</name>
        <dbReference type="ChEBI" id="CHEBI:58339"/>
    </ligand>
</feature>
<dbReference type="FunCoup" id="A9V605">
    <property type="interactions" value="266"/>
</dbReference>
<evidence type="ECO:0000256" key="2">
    <source>
        <dbReference type="ARBA" id="ARBA00023180"/>
    </source>
</evidence>
<protein>
    <recommendedName>
        <fullName evidence="6">Sulfotransferase domain-containing protein</fullName>
    </recommendedName>
</protein>